<comment type="caution">
    <text evidence="1">The sequence shown here is derived from an EMBL/GenBank/DDBJ whole genome shotgun (WGS) entry which is preliminary data.</text>
</comment>
<dbReference type="SUPFAM" id="SSF89733">
    <property type="entry name" value="L-sulfolactate dehydrogenase-like"/>
    <property type="match status" value="1"/>
</dbReference>
<dbReference type="AlphaFoldDB" id="A0A837CGS0"/>
<reference evidence="1 2" key="1">
    <citation type="journal article" date="2014" name="BMC Genomics">
        <title>Comparative genomics of Bradyrhizobium japonicum CPAC 15 and Bradyrhizobium diazoefficiens CPAC 7: elite model strains for understanding symbiotic performance with soybean.</title>
        <authorList>
            <person name="Siqueira A.F."/>
            <person name="Ormeno-Orrillo E."/>
            <person name="Souza R.C."/>
            <person name="Rodrigues E.P."/>
            <person name="Almeida L.G."/>
            <person name="Barcellos F.G."/>
            <person name="Batista J.S."/>
            <person name="Nakatami A.S."/>
            <person name="Martinez-Romero E."/>
            <person name="Vasconcelos A.T."/>
            <person name="Hungria M."/>
        </authorList>
    </citation>
    <scope>NUCLEOTIDE SEQUENCE [LARGE SCALE GENOMIC DNA]</scope>
    <source>
        <strain evidence="1 2">SEMIA 5080</strain>
    </source>
</reference>
<name>A0A837CGS0_9BRAD</name>
<protein>
    <submittedName>
        <fullName evidence="1">Uncharacterized protein</fullName>
    </submittedName>
</protein>
<dbReference type="Gene3D" id="1.10.1530.10">
    <property type="match status" value="1"/>
</dbReference>
<accession>A0A837CGS0</accession>
<dbReference type="Proteomes" id="UP000024900">
    <property type="component" value="Unassembled WGS sequence"/>
</dbReference>
<organism evidence="1 2">
    <name type="scientific">Bradyrhizobium diazoefficiens SEMIA 5080</name>
    <dbReference type="NCBI Taxonomy" id="754504"/>
    <lineage>
        <taxon>Bacteria</taxon>
        <taxon>Pseudomonadati</taxon>
        <taxon>Pseudomonadota</taxon>
        <taxon>Alphaproteobacteria</taxon>
        <taxon>Hyphomicrobiales</taxon>
        <taxon>Nitrobacteraceae</taxon>
        <taxon>Bradyrhizobium</taxon>
    </lineage>
</organism>
<dbReference type="RefSeq" id="WP_028172349.1">
    <property type="nucleotide sequence ID" value="NZ_ADOU02000004.1"/>
</dbReference>
<dbReference type="InterPro" id="IPR036111">
    <property type="entry name" value="Mal/L-sulfo/L-lacto_DH-like_sf"/>
</dbReference>
<dbReference type="InterPro" id="IPR043144">
    <property type="entry name" value="Mal/L-sulf/L-lact_DH-like_ah"/>
</dbReference>
<proteinExistence type="predicted"/>
<dbReference type="GO" id="GO:0016491">
    <property type="term" value="F:oxidoreductase activity"/>
    <property type="evidence" value="ECO:0007669"/>
    <property type="project" value="InterPro"/>
</dbReference>
<dbReference type="EMBL" id="ADOU02000004">
    <property type="protein sequence ID" value="KGJ68517.1"/>
    <property type="molecule type" value="Genomic_DNA"/>
</dbReference>
<sequence>MVDTSHVFDAEVLRHVDFKPVAGLDQVLIPGDPGRKTRIQRTQNGIPLPDDTRAAIVNTAREVGVSEGSIQRATA</sequence>
<gene>
    <name evidence="1" type="ORF">BJA5080_00583</name>
</gene>
<evidence type="ECO:0000313" key="2">
    <source>
        <dbReference type="Proteomes" id="UP000024900"/>
    </source>
</evidence>
<evidence type="ECO:0000313" key="1">
    <source>
        <dbReference type="EMBL" id="KGJ68517.1"/>
    </source>
</evidence>